<evidence type="ECO:0000313" key="3">
    <source>
        <dbReference type="Proteomes" id="UP001056012"/>
    </source>
</evidence>
<dbReference type="AlphaFoldDB" id="A0A9Q9DNL0"/>
<dbReference type="Gene3D" id="3.40.630.30">
    <property type="match status" value="1"/>
</dbReference>
<keyword evidence="3" id="KW-1185">Reference proteome</keyword>
<organism evidence="2 3">
    <name type="scientific">Curvularia clavata</name>
    <dbReference type="NCBI Taxonomy" id="95742"/>
    <lineage>
        <taxon>Eukaryota</taxon>
        <taxon>Fungi</taxon>
        <taxon>Dikarya</taxon>
        <taxon>Ascomycota</taxon>
        <taxon>Pezizomycotina</taxon>
        <taxon>Dothideomycetes</taxon>
        <taxon>Pleosporomycetidae</taxon>
        <taxon>Pleosporales</taxon>
        <taxon>Pleosporineae</taxon>
        <taxon>Pleosporaceae</taxon>
        <taxon>Curvularia</taxon>
    </lineage>
</organism>
<dbReference type="Proteomes" id="UP001056012">
    <property type="component" value="Chromosome 1"/>
</dbReference>
<dbReference type="EMBL" id="CP089274">
    <property type="protein sequence ID" value="USP74078.1"/>
    <property type="molecule type" value="Genomic_DNA"/>
</dbReference>
<evidence type="ECO:0000313" key="2">
    <source>
        <dbReference type="EMBL" id="USP74078.1"/>
    </source>
</evidence>
<dbReference type="PANTHER" id="PTHR43792:SF16">
    <property type="entry name" value="N-ACETYLTRANSFERASE DOMAIN-CONTAINING PROTEIN"/>
    <property type="match status" value="1"/>
</dbReference>
<evidence type="ECO:0000259" key="1">
    <source>
        <dbReference type="Pfam" id="PF13302"/>
    </source>
</evidence>
<proteinExistence type="predicted"/>
<protein>
    <recommendedName>
        <fullName evidence="1">N-acetyltransferase domain-containing protein</fullName>
    </recommendedName>
</protein>
<feature type="domain" description="N-acetyltransferase" evidence="1">
    <location>
        <begin position="30"/>
        <end position="176"/>
    </location>
</feature>
<sequence>MLDFNFHITTPRLYLSYCNPSSDAHVDFTLELLHGPASLRVHPEVKKDFADRDAVQRRLQTSIESFEKTGYGRYLVSLRPDSEAEEDSEKPFSERKLEHIGVVSMQLVRIEGTKAPAIPDVGFNILERYHGKGYATEAAQGLMKFYEQEKGVRVFAGFTSDQNESAKKLFRRLGFQNHGVRKVSGIMWNGEDINADCWTWGFEEGRKLEEFGI</sequence>
<reference evidence="2" key="1">
    <citation type="submission" date="2021-12" db="EMBL/GenBank/DDBJ databases">
        <title>Curvularia clavata genome.</title>
        <authorList>
            <person name="Cao Y."/>
        </authorList>
    </citation>
    <scope>NUCLEOTIDE SEQUENCE</scope>
    <source>
        <strain evidence="2">Yc1106</strain>
    </source>
</reference>
<dbReference type="InterPro" id="IPR000182">
    <property type="entry name" value="GNAT_dom"/>
</dbReference>
<name>A0A9Q9DNL0_CURCL</name>
<dbReference type="GO" id="GO:0016747">
    <property type="term" value="F:acyltransferase activity, transferring groups other than amino-acyl groups"/>
    <property type="evidence" value="ECO:0007669"/>
    <property type="project" value="InterPro"/>
</dbReference>
<dbReference type="VEuPathDB" id="FungiDB:yc1106_01352"/>
<accession>A0A9Q9DNL0</accession>
<dbReference type="PANTHER" id="PTHR43792">
    <property type="entry name" value="GNAT FAMILY, PUTATIVE (AFU_ORTHOLOGUE AFUA_3G00765)-RELATED-RELATED"/>
    <property type="match status" value="1"/>
</dbReference>
<dbReference type="OrthoDB" id="630895at2759"/>
<dbReference type="Pfam" id="PF13302">
    <property type="entry name" value="Acetyltransf_3"/>
    <property type="match status" value="1"/>
</dbReference>
<dbReference type="SUPFAM" id="SSF55729">
    <property type="entry name" value="Acyl-CoA N-acyltransferases (Nat)"/>
    <property type="match status" value="1"/>
</dbReference>
<dbReference type="InterPro" id="IPR016181">
    <property type="entry name" value="Acyl_CoA_acyltransferase"/>
</dbReference>
<gene>
    <name evidence="2" type="ORF">yc1106_01352</name>
</gene>
<dbReference type="InterPro" id="IPR051531">
    <property type="entry name" value="N-acetyltransferase"/>
</dbReference>